<name>A0A0P6XQT6_9CHLR</name>
<accession>A0A0P6XQT6</accession>
<protein>
    <recommendedName>
        <fullName evidence="1">YprB ribonuclease H-like domain-containing protein</fullName>
    </recommendedName>
</protein>
<evidence type="ECO:0000259" key="1">
    <source>
        <dbReference type="Pfam" id="PF13482"/>
    </source>
</evidence>
<dbReference type="OrthoDB" id="9790530at2"/>
<dbReference type="SUPFAM" id="SSF53098">
    <property type="entry name" value="Ribonuclease H-like"/>
    <property type="match status" value="1"/>
</dbReference>
<dbReference type="InterPro" id="IPR012337">
    <property type="entry name" value="RNaseH-like_sf"/>
</dbReference>
<dbReference type="Proteomes" id="UP000050430">
    <property type="component" value="Unassembled WGS sequence"/>
</dbReference>
<dbReference type="SUPFAM" id="SSF48452">
    <property type="entry name" value="TPR-like"/>
    <property type="match status" value="1"/>
</dbReference>
<keyword evidence="3" id="KW-1185">Reference proteome</keyword>
<feature type="domain" description="YprB ribonuclease H-like" evidence="1">
    <location>
        <begin position="94"/>
        <end position="261"/>
    </location>
</feature>
<dbReference type="PANTHER" id="PTHR38462">
    <property type="entry name" value="EXONUCLEASE-LIKE PROTEIN"/>
    <property type="match status" value="1"/>
</dbReference>
<dbReference type="STRING" id="229920.ADM99_00865"/>
<sequence length="414" mass="47002">MTDSPESLADRLRSLGVNTGASSIKSRVIQKYRIEDVIQGNFELSTYGDIFVRKVLVDNAYTHGNTIFDNASISKRLIQWSSKSNKSVDLSSILFLDTETTGLSGGTGTLPFLIGVGKFTSEGFLTSQIFIRNPAEERAQLEQLNKYLVGIEAIATYNGKAFDIPILKTRYVINGFQSPFENLLHFDLLPLSRRIWKRRLESRSLKDLETNVLEFSRNQMEVPGWEIPVIYFNYLRSGDARPLEGVFNHNAIDIQSLAAIFLVLNKLAANPETKSIENTTDILSLAIQLETSGEIDKALSLYEQLLSQELPDRLFTELQLRYSRILKRNGDFEKAANVLYHKEELADIQVMIQLAKVLEHQQKNLDAALRYTENALEILESHATDLSLTTYQFQKTDLEKRKSRLIQKLLSSNK</sequence>
<gene>
    <name evidence="2" type="ORF">ADM99_00865</name>
</gene>
<evidence type="ECO:0000313" key="3">
    <source>
        <dbReference type="Proteomes" id="UP000050430"/>
    </source>
</evidence>
<dbReference type="Pfam" id="PF13482">
    <property type="entry name" value="RNase_H_2"/>
    <property type="match status" value="1"/>
</dbReference>
<dbReference type="Gene3D" id="1.25.40.10">
    <property type="entry name" value="Tetratricopeptide repeat domain"/>
    <property type="match status" value="1"/>
</dbReference>
<dbReference type="Gene3D" id="3.30.420.10">
    <property type="entry name" value="Ribonuclease H-like superfamily/Ribonuclease H"/>
    <property type="match status" value="1"/>
</dbReference>
<dbReference type="InterPro" id="IPR036397">
    <property type="entry name" value="RNaseH_sf"/>
</dbReference>
<dbReference type="PANTHER" id="PTHR38462:SF1">
    <property type="entry name" value="YPRB RIBONUCLEASE H-LIKE DOMAIN-CONTAINING PROTEIN"/>
    <property type="match status" value="1"/>
</dbReference>
<dbReference type="InterPro" id="IPR011990">
    <property type="entry name" value="TPR-like_helical_dom_sf"/>
</dbReference>
<dbReference type="InterPro" id="IPR038720">
    <property type="entry name" value="YprB_RNase_H-like_dom"/>
</dbReference>
<comment type="caution">
    <text evidence="2">The sequence shown here is derived from an EMBL/GenBank/DDBJ whole genome shotgun (WGS) entry which is preliminary data.</text>
</comment>
<proteinExistence type="predicted"/>
<dbReference type="EMBL" id="LGCK01000002">
    <property type="protein sequence ID" value="KPL74680.1"/>
    <property type="molecule type" value="Genomic_DNA"/>
</dbReference>
<reference evidence="2 3" key="1">
    <citation type="submission" date="2015-07" db="EMBL/GenBank/DDBJ databases">
        <title>Genome sequence of Leptolinea tardivitalis DSM 16556.</title>
        <authorList>
            <person name="Hemp J."/>
            <person name="Ward L.M."/>
            <person name="Pace L.A."/>
            <person name="Fischer W.W."/>
        </authorList>
    </citation>
    <scope>NUCLEOTIDE SEQUENCE [LARGE SCALE GENOMIC DNA]</scope>
    <source>
        <strain evidence="2 3">YMTK-2</strain>
    </source>
</reference>
<dbReference type="AlphaFoldDB" id="A0A0P6XQT6"/>
<dbReference type="RefSeq" id="WP_062423323.1">
    <property type="nucleotide sequence ID" value="NZ_BBYA01000014.1"/>
</dbReference>
<evidence type="ECO:0000313" key="2">
    <source>
        <dbReference type="EMBL" id="KPL74680.1"/>
    </source>
</evidence>
<organism evidence="2 3">
    <name type="scientific">Leptolinea tardivitalis</name>
    <dbReference type="NCBI Taxonomy" id="229920"/>
    <lineage>
        <taxon>Bacteria</taxon>
        <taxon>Bacillati</taxon>
        <taxon>Chloroflexota</taxon>
        <taxon>Anaerolineae</taxon>
        <taxon>Anaerolineales</taxon>
        <taxon>Anaerolineaceae</taxon>
        <taxon>Leptolinea</taxon>
    </lineage>
</organism>
<dbReference type="GO" id="GO:0003676">
    <property type="term" value="F:nucleic acid binding"/>
    <property type="evidence" value="ECO:0007669"/>
    <property type="project" value="InterPro"/>
</dbReference>